<dbReference type="InterPro" id="IPR003959">
    <property type="entry name" value="ATPase_AAA_core"/>
</dbReference>
<dbReference type="FunFam" id="3.40.50.300:FF:000365">
    <property type="entry name" value="Ribosome biogenesis ATPase RIX7"/>
    <property type="match status" value="1"/>
</dbReference>
<dbReference type="GO" id="GO:0042254">
    <property type="term" value="P:ribosome biogenesis"/>
    <property type="evidence" value="ECO:0007669"/>
    <property type="project" value="TreeGrafter"/>
</dbReference>
<dbReference type="GO" id="GO:0005524">
    <property type="term" value="F:ATP binding"/>
    <property type="evidence" value="ECO:0007669"/>
    <property type="project" value="UniProtKB-KW"/>
</dbReference>
<feature type="region of interest" description="Disordered" evidence="4">
    <location>
        <begin position="944"/>
        <end position="976"/>
    </location>
</feature>
<feature type="compositionally biased region" description="Basic and acidic residues" evidence="4">
    <location>
        <begin position="131"/>
        <end position="149"/>
    </location>
</feature>
<comment type="caution">
    <text evidence="6">The sequence shown here is derived from an EMBL/GenBank/DDBJ whole genome shotgun (WGS) entry which is preliminary data.</text>
</comment>
<organism evidence="6 7">
    <name type="scientific">Nannochloropsis salina CCMP1776</name>
    <dbReference type="NCBI Taxonomy" id="1027361"/>
    <lineage>
        <taxon>Eukaryota</taxon>
        <taxon>Sar</taxon>
        <taxon>Stramenopiles</taxon>
        <taxon>Ochrophyta</taxon>
        <taxon>Eustigmatophyceae</taxon>
        <taxon>Eustigmatales</taxon>
        <taxon>Monodopsidaceae</taxon>
        <taxon>Microchloropsis</taxon>
        <taxon>Microchloropsis salina</taxon>
    </lineage>
</organism>
<dbReference type="InterPro" id="IPR041569">
    <property type="entry name" value="AAA_lid_3"/>
</dbReference>
<dbReference type="Pfam" id="PF17862">
    <property type="entry name" value="AAA_lid_3"/>
    <property type="match status" value="2"/>
</dbReference>
<evidence type="ECO:0000256" key="3">
    <source>
        <dbReference type="ARBA" id="ARBA00022840"/>
    </source>
</evidence>
<dbReference type="GO" id="GO:1990275">
    <property type="term" value="F:preribosome binding"/>
    <property type="evidence" value="ECO:0007669"/>
    <property type="project" value="TreeGrafter"/>
</dbReference>
<feature type="region of interest" description="Disordered" evidence="4">
    <location>
        <begin position="215"/>
        <end position="291"/>
    </location>
</feature>
<dbReference type="PANTHER" id="PTHR23077">
    <property type="entry name" value="AAA-FAMILY ATPASE"/>
    <property type="match status" value="1"/>
</dbReference>
<gene>
    <name evidence="6" type="ORF">NSK_004695</name>
</gene>
<dbReference type="InterPro" id="IPR003593">
    <property type="entry name" value="AAA+_ATPase"/>
</dbReference>
<dbReference type="Gene3D" id="1.10.8.60">
    <property type="match status" value="2"/>
</dbReference>
<feature type="compositionally biased region" description="Acidic residues" evidence="4">
    <location>
        <begin position="150"/>
        <end position="160"/>
    </location>
</feature>
<feature type="region of interest" description="Disordered" evidence="4">
    <location>
        <begin position="532"/>
        <end position="566"/>
    </location>
</feature>
<dbReference type="Pfam" id="PF00004">
    <property type="entry name" value="AAA"/>
    <property type="match status" value="2"/>
</dbReference>
<evidence type="ECO:0000256" key="4">
    <source>
        <dbReference type="SAM" id="MobiDB-lite"/>
    </source>
</evidence>
<keyword evidence="3" id="KW-0067">ATP-binding</keyword>
<feature type="region of interest" description="Disordered" evidence="4">
    <location>
        <begin position="67"/>
        <end position="176"/>
    </location>
</feature>
<dbReference type="GO" id="GO:0005634">
    <property type="term" value="C:nucleus"/>
    <property type="evidence" value="ECO:0007669"/>
    <property type="project" value="TreeGrafter"/>
</dbReference>
<dbReference type="PANTHER" id="PTHR23077:SF171">
    <property type="entry name" value="NUCLEAR VALOSIN-CONTAINING PROTEIN-LIKE"/>
    <property type="match status" value="1"/>
</dbReference>
<keyword evidence="2" id="KW-0547">Nucleotide-binding</keyword>
<dbReference type="InterPro" id="IPR050168">
    <property type="entry name" value="AAA_ATPase_domain"/>
</dbReference>
<protein>
    <recommendedName>
        <fullName evidence="5">AAA+ ATPase domain-containing protein</fullName>
    </recommendedName>
</protein>
<sequence>MARDPKLIYYIKNLLLERGSDNRPPSEDSIVERLVVDHREYDRKPKATLHKQVARALHWCLERSEKDETPGNQALCGENQGGGVKKRGRNSDSCERGRGRGAERPQRQGTDCVSLYRGLSYQEEGNPGKSASKEKMKEEGEDETHAVRGEEEEDSDAAYEEEAREREKGLQGMAESRSLNLLNHTLSQAYRKAAVAPTRDTGEGMGAGLRHLERERQPHAAEKQQDSQGGGTEGGRSLPNGETESNGKLVRQKSKRRRASPRLPSSPPPSLPSGEDAAFSSSSPPPLLPVERPTARFTDLAGIDAVLQDVRELIEYPLKYPEVYAYLGVEPPRGILLHGPPGCGKTLLANAVAGELGVAFLKVSAPEVVSGMSGESEQKIRELFATARQAAPALVFIDEVDAITPKRETASRGMERRIVAQLLTCMDALSLEETGGKPVLVIGATNRPDALDAALRRAGRFDREISLGVPDLEARRRILEVMTKKMRLSGDFDLGAIARRTPGYVGADLASLTKEAAVLAINRIFRSIVADTGGGKTKGKEGGDREGSDKEGYDTIPSEPLTRPSGLATLTDECALPAMDTDSLESSNPSSVKVIPVALPLPTSPAPTAPPSLPPSLPPALLASLAITMPDFFSALKKVQPSAKREGFAAVPDVSWQDVGALAPVREELSMSVLEPIAHPEIFLSLGLTVPAGVLLFGPPGCGKTLLAKAIAHESGANFISVKGPELLDKYVGESERAVRQVFTRARASAPCIVFFDELDALCPKRGMGGGGEGGGGSGVSERVVNQLLTEMDGLEGRRHVFVIAATNRPELIDPAMLRPGRLDKLLYVPLPGPEDRAAILKAVSRDMAVDAAEVDLEALGRDPRAEGYSGADMAALVREAGVNVLREVREGGKKGGWEEGKPLVIGHRHFEAAFAKVSPSVSLRDQKKYLAMRHSLCRARGVVAGKEEGGKGAGEGGGREGGRERDGGEGGGGGE</sequence>
<accession>A0A4D9CWL1</accession>
<proteinExistence type="inferred from homology"/>
<evidence type="ECO:0000256" key="2">
    <source>
        <dbReference type="ARBA" id="ARBA00022741"/>
    </source>
</evidence>
<feature type="domain" description="AAA+ ATPase" evidence="5">
    <location>
        <begin position="331"/>
        <end position="471"/>
    </location>
</feature>
<feature type="compositionally biased region" description="Basic and acidic residues" evidence="4">
    <location>
        <begin position="89"/>
        <end position="106"/>
    </location>
</feature>
<dbReference type="Gene3D" id="3.40.50.300">
    <property type="entry name" value="P-loop containing nucleotide triphosphate hydrolases"/>
    <property type="match status" value="2"/>
</dbReference>
<dbReference type="SUPFAM" id="SSF52540">
    <property type="entry name" value="P-loop containing nucleoside triphosphate hydrolases"/>
    <property type="match status" value="2"/>
</dbReference>
<evidence type="ECO:0000313" key="6">
    <source>
        <dbReference type="EMBL" id="TFJ83590.1"/>
    </source>
</evidence>
<dbReference type="InterPro" id="IPR027417">
    <property type="entry name" value="P-loop_NTPase"/>
</dbReference>
<dbReference type="FunFam" id="3.40.50.300:FF:000149">
    <property type="entry name" value="Nuclear valosin-containing protein-like"/>
    <property type="match status" value="1"/>
</dbReference>
<evidence type="ECO:0000259" key="5">
    <source>
        <dbReference type="SMART" id="SM00382"/>
    </source>
</evidence>
<dbReference type="EMBL" id="SDOX01000021">
    <property type="protein sequence ID" value="TFJ83590.1"/>
    <property type="molecule type" value="Genomic_DNA"/>
</dbReference>
<feature type="compositionally biased region" description="Basic and acidic residues" evidence="4">
    <location>
        <begin position="958"/>
        <end position="969"/>
    </location>
</feature>
<evidence type="ECO:0000313" key="7">
    <source>
        <dbReference type="Proteomes" id="UP000355283"/>
    </source>
</evidence>
<dbReference type="InterPro" id="IPR003960">
    <property type="entry name" value="ATPase_AAA_CS"/>
</dbReference>
<dbReference type="CDD" id="cd19511">
    <property type="entry name" value="RecA-like_CDC48_r2-like"/>
    <property type="match status" value="1"/>
</dbReference>
<dbReference type="GO" id="GO:0016887">
    <property type="term" value="F:ATP hydrolysis activity"/>
    <property type="evidence" value="ECO:0007669"/>
    <property type="project" value="InterPro"/>
</dbReference>
<dbReference type="Proteomes" id="UP000355283">
    <property type="component" value="Unassembled WGS sequence"/>
</dbReference>
<dbReference type="OrthoDB" id="27435at2759"/>
<comment type="similarity">
    <text evidence="1">Belongs to the AAA ATPase family.</text>
</comment>
<reference evidence="6 7" key="1">
    <citation type="submission" date="2019-01" db="EMBL/GenBank/DDBJ databases">
        <title>Nuclear Genome Assembly of the Microalgal Biofuel strain Nannochloropsis salina CCMP1776.</title>
        <authorList>
            <person name="Hovde B."/>
        </authorList>
    </citation>
    <scope>NUCLEOTIDE SEQUENCE [LARGE SCALE GENOMIC DNA]</scope>
    <source>
        <strain evidence="6 7">CCMP1776</strain>
    </source>
</reference>
<feature type="compositionally biased region" description="Basic residues" evidence="4">
    <location>
        <begin position="250"/>
        <end position="260"/>
    </location>
</feature>
<dbReference type="SMART" id="SM00382">
    <property type="entry name" value="AAA"/>
    <property type="match status" value="2"/>
</dbReference>
<keyword evidence="7" id="KW-1185">Reference proteome</keyword>
<evidence type="ECO:0000256" key="1">
    <source>
        <dbReference type="ARBA" id="ARBA00006914"/>
    </source>
</evidence>
<dbReference type="CDD" id="cd19518">
    <property type="entry name" value="RecA-like_NVL_r1-like"/>
    <property type="match status" value="1"/>
</dbReference>
<name>A0A4D9CWL1_9STRA</name>
<dbReference type="GO" id="GO:0003723">
    <property type="term" value="F:RNA binding"/>
    <property type="evidence" value="ECO:0007669"/>
    <property type="project" value="TreeGrafter"/>
</dbReference>
<feature type="compositionally biased region" description="Basic and acidic residues" evidence="4">
    <location>
        <begin position="538"/>
        <end position="553"/>
    </location>
</feature>
<feature type="compositionally biased region" description="Basic and acidic residues" evidence="4">
    <location>
        <begin position="215"/>
        <end position="225"/>
    </location>
</feature>
<feature type="domain" description="AAA+ ATPase" evidence="5">
    <location>
        <begin position="690"/>
        <end position="833"/>
    </location>
</feature>
<dbReference type="PROSITE" id="PS00674">
    <property type="entry name" value="AAA"/>
    <property type="match status" value="1"/>
</dbReference>
<dbReference type="AlphaFoldDB" id="A0A4D9CWL1"/>